<dbReference type="Pfam" id="PF00535">
    <property type="entry name" value="Glycos_transf_2"/>
    <property type="match status" value="1"/>
</dbReference>
<evidence type="ECO:0000256" key="3">
    <source>
        <dbReference type="ARBA" id="ARBA00022679"/>
    </source>
</evidence>
<dbReference type="PANTHER" id="PTHR43179:SF12">
    <property type="entry name" value="GALACTOFURANOSYLTRANSFERASE GLFT2"/>
    <property type="match status" value="1"/>
</dbReference>
<sequence>MLQRKAFSFDDVEILVPVFNAADDVVICADTLKKTVPPAVCVTFLDDASRKETQRALSRIATLAENFRVMRRPSNVGYTSNVYYGIQDSERRLVVVANSDCVFVEEWLGPLLSAFNAYQNLVGAGPVSNAASYQSVPFVFEEGVWCENFEFFEGVRENRLERLNTARLILSQVCSFVPILNGFCTMLDREAVISVGNFDIHNFPIGYGEENDLCLRLLEFGGDLAVVPSSIVLHSKSKSFGHANRSDLSEAGRKVLNRRYGDRILRQLTKTLHDSTELDVVRRVYEKCLRRPLIEGEKYSVVQTGDDDIVHLSILGERPDGHKAQKYSWDIIKELVEQVDIVIIDQNVDSGKAVISEIMIHRNNVENRLARVDHLYLDEIMSFLEVVGAHKQICLVLPGNIKEGHIDEVLPVEITRRSLAYITLEDLEEMSETSA</sequence>
<organism evidence="5 6">
    <name type="scientific">Jiella sonneratiae</name>
    <dbReference type="NCBI Taxonomy" id="2816856"/>
    <lineage>
        <taxon>Bacteria</taxon>
        <taxon>Pseudomonadati</taxon>
        <taxon>Pseudomonadota</taxon>
        <taxon>Alphaproteobacteria</taxon>
        <taxon>Hyphomicrobiales</taxon>
        <taxon>Aurantimonadaceae</taxon>
        <taxon>Jiella</taxon>
    </lineage>
</organism>
<dbReference type="EMBL" id="JAFMPY010000050">
    <property type="protein sequence ID" value="MBO0906552.1"/>
    <property type="molecule type" value="Genomic_DNA"/>
</dbReference>
<feature type="domain" description="Glycosyltransferase 2-like" evidence="4">
    <location>
        <begin position="14"/>
        <end position="134"/>
    </location>
</feature>
<dbReference type="InterPro" id="IPR029044">
    <property type="entry name" value="Nucleotide-diphossugar_trans"/>
</dbReference>
<protein>
    <submittedName>
        <fullName evidence="5">Glycosyltransferase family 2 protein</fullName>
    </submittedName>
</protein>
<dbReference type="SUPFAM" id="SSF53448">
    <property type="entry name" value="Nucleotide-diphospho-sugar transferases"/>
    <property type="match status" value="1"/>
</dbReference>
<evidence type="ECO:0000256" key="2">
    <source>
        <dbReference type="ARBA" id="ARBA00022676"/>
    </source>
</evidence>
<name>A0ABS3JA43_9HYPH</name>
<accession>A0ABS3JA43</accession>
<dbReference type="RefSeq" id="WP_207353177.1">
    <property type="nucleotide sequence ID" value="NZ_JAFMPY010000050.1"/>
</dbReference>
<keyword evidence="2" id="KW-0328">Glycosyltransferase</keyword>
<reference evidence="5 6" key="1">
    <citation type="submission" date="2021-03" db="EMBL/GenBank/DDBJ databases">
        <title>Whole genome sequence of Jiella sp. MQZ13P-4.</title>
        <authorList>
            <person name="Tuo L."/>
        </authorList>
    </citation>
    <scope>NUCLEOTIDE SEQUENCE [LARGE SCALE GENOMIC DNA]</scope>
    <source>
        <strain evidence="5 6">MQZ13P-4</strain>
    </source>
</reference>
<dbReference type="Proteomes" id="UP000664288">
    <property type="component" value="Unassembled WGS sequence"/>
</dbReference>
<keyword evidence="6" id="KW-1185">Reference proteome</keyword>
<evidence type="ECO:0000259" key="4">
    <source>
        <dbReference type="Pfam" id="PF00535"/>
    </source>
</evidence>
<proteinExistence type="inferred from homology"/>
<comment type="caution">
    <text evidence="5">The sequence shown here is derived from an EMBL/GenBank/DDBJ whole genome shotgun (WGS) entry which is preliminary data.</text>
</comment>
<evidence type="ECO:0000313" key="5">
    <source>
        <dbReference type="EMBL" id="MBO0906552.1"/>
    </source>
</evidence>
<dbReference type="Gene3D" id="3.90.550.10">
    <property type="entry name" value="Spore Coat Polysaccharide Biosynthesis Protein SpsA, Chain A"/>
    <property type="match status" value="1"/>
</dbReference>
<comment type="similarity">
    <text evidence="1">Belongs to the glycosyltransferase 2 family.</text>
</comment>
<gene>
    <name evidence="5" type="ORF">J1C47_23145</name>
</gene>
<evidence type="ECO:0000313" key="6">
    <source>
        <dbReference type="Proteomes" id="UP000664288"/>
    </source>
</evidence>
<evidence type="ECO:0000256" key="1">
    <source>
        <dbReference type="ARBA" id="ARBA00006739"/>
    </source>
</evidence>
<keyword evidence="3" id="KW-0808">Transferase</keyword>
<dbReference type="PANTHER" id="PTHR43179">
    <property type="entry name" value="RHAMNOSYLTRANSFERASE WBBL"/>
    <property type="match status" value="1"/>
</dbReference>
<dbReference type="InterPro" id="IPR001173">
    <property type="entry name" value="Glyco_trans_2-like"/>
</dbReference>